<dbReference type="GO" id="GO:0016787">
    <property type="term" value="F:hydrolase activity"/>
    <property type="evidence" value="ECO:0007669"/>
    <property type="project" value="UniProtKB-KW"/>
</dbReference>
<evidence type="ECO:0000256" key="4">
    <source>
        <dbReference type="ARBA" id="ARBA00022833"/>
    </source>
</evidence>
<comment type="similarity">
    <text evidence="1">Belongs to the metallo-beta-lactamase superfamily.</text>
</comment>
<dbReference type="Gene3D" id="3.60.15.10">
    <property type="entry name" value="Ribonuclease Z/Hydroxyacylglutathione hydrolase-like"/>
    <property type="match status" value="1"/>
</dbReference>
<dbReference type="Proteomes" id="UP001219568">
    <property type="component" value="Unassembled WGS sequence"/>
</dbReference>
<name>A0AAD6I347_PENCN</name>
<comment type="caution">
    <text evidence="5">The sequence shown here is derived from an EMBL/GenBank/DDBJ whole genome shotgun (WGS) entry which is preliminary data.</text>
</comment>
<dbReference type="AlphaFoldDB" id="A0AAD6I347"/>
<evidence type="ECO:0000256" key="2">
    <source>
        <dbReference type="ARBA" id="ARBA00022723"/>
    </source>
</evidence>
<organism evidence="5 6">
    <name type="scientific">Penicillium canescens</name>
    <dbReference type="NCBI Taxonomy" id="5083"/>
    <lineage>
        <taxon>Eukaryota</taxon>
        <taxon>Fungi</taxon>
        <taxon>Dikarya</taxon>
        <taxon>Ascomycota</taxon>
        <taxon>Pezizomycotina</taxon>
        <taxon>Eurotiomycetes</taxon>
        <taxon>Eurotiomycetidae</taxon>
        <taxon>Eurotiales</taxon>
        <taxon>Aspergillaceae</taxon>
        <taxon>Penicillium</taxon>
    </lineage>
</organism>
<accession>A0AAD6I347</accession>
<dbReference type="SUPFAM" id="SSF56281">
    <property type="entry name" value="Metallo-hydrolase/oxidoreductase"/>
    <property type="match status" value="1"/>
</dbReference>
<dbReference type="GO" id="GO:0046872">
    <property type="term" value="F:metal ion binding"/>
    <property type="evidence" value="ECO:0007669"/>
    <property type="project" value="UniProtKB-KW"/>
</dbReference>
<sequence length="162" mass="18304">MWDGRFFDPEKATENWKTLEGPWKHFGPFENAMDLFGDGSFWIIQAPGHMPGNLGACARLATGDWVVLGSDCCHSRALFTGTKEFASFELPDGITFSLHEDVPAATDTLERMRIMERKFGAHVALAHDTAWIERENDSILLSLLDDEFRCDMRVALKHQAPF</sequence>
<dbReference type="EMBL" id="JAQJZL010000015">
    <property type="protein sequence ID" value="KAJ6027592.1"/>
    <property type="molecule type" value="Genomic_DNA"/>
</dbReference>
<dbReference type="PANTHER" id="PTHR42978">
    <property type="entry name" value="QUORUM-QUENCHING LACTONASE YTNP-RELATED-RELATED"/>
    <property type="match status" value="1"/>
</dbReference>
<dbReference type="InterPro" id="IPR051013">
    <property type="entry name" value="MBL_superfamily_lactonases"/>
</dbReference>
<keyword evidence="2" id="KW-0479">Metal-binding</keyword>
<dbReference type="InterPro" id="IPR036866">
    <property type="entry name" value="RibonucZ/Hydroxyglut_hydro"/>
</dbReference>
<keyword evidence="6" id="KW-1185">Reference proteome</keyword>
<reference evidence="5" key="1">
    <citation type="journal article" date="2023" name="IMA Fungus">
        <title>Comparative genomic study of the Penicillium genus elucidates a diverse pangenome and 15 lateral gene transfer events.</title>
        <authorList>
            <person name="Petersen C."/>
            <person name="Sorensen T."/>
            <person name="Nielsen M.R."/>
            <person name="Sondergaard T.E."/>
            <person name="Sorensen J.L."/>
            <person name="Fitzpatrick D.A."/>
            <person name="Frisvad J.C."/>
            <person name="Nielsen K.L."/>
        </authorList>
    </citation>
    <scope>NUCLEOTIDE SEQUENCE</scope>
    <source>
        <strain evidence="5">IBT 15450</strain>
    </source>
</reference>
<keyword evidence="4" id="KW-0862">Zinc</keyword>
<evidence type="ECO:0000256" key="1">
    <source>
        <dbReference type="ARBA" id="ARBA00007749"/>
    </source>
</evidence>
<proteinExistence type="inferred from homology"/>
<gene>
    <name evidence="5" type="ORF">N7460_012409</name>
</gene>
<evidence type="ECO:0000313" key="5">
    <source>
        <dbReference type="EMBL" id="KAJ6027592.1"/>
    </source>
</evidence>
<evidence type="ECO:0000313" key="6">
    <source>
        <dbReference type="Proteomes" id="UP001219568"/>
    </source>
</evidence>
<dbReference type="PANTHER" id="PTHR42978:SF4">
    <property type="entry name" value="METALLO-BETA-LACTAMASE DOMAIN-CONTAINING PROTEIN"/>
    <property type="match status" value="1"/>
</dbReference>
<reference evidence="5" key="2">
    <citation type="submission" date="2023-01" db="EMBL/GenBank/DDBJ databases">
        <authorList>
            <person name="Petersen C."/>
        </authorList>
    </citation>
    <scope>NUCLEOTIDE SEQUENCE</scope>
    <source>
        <strain evidence="5">IBT 15450</strain>
    </source>
</reference>
<evidence type="ECO:0000256" key="3">
    <source>
        <dbReference type="ARBA" id="ARBA00022801"/>
    </source>
</evidence>
<protein>
    <submittedName>
        <fullName evidence="5">Uncharacterized protein</fullName>
    </submittedName>
</protein>
<keyword evidence="3" id="KW-0378">Hydrolase</keyword>